<sequence length="381" mass="43000">MDVFMKIVFIGNYLKDRQESMKRYTDMLYREFTGLGLNCSIWNPPLFFGSLYHTTNSGFGKWLGYIDKYILFPIIISMQRFILFLRGSRVCYHITDHSNAMYIYFLPIRDTVVTCHDVLAIRGAMGFEDAYCPASPTGVLLQKLILKSISKASKVVCVSNFTLLQLRELAGFPKREHWVVIHNPFNASFSPMNSSEASYRLSSLGIDSEYIFHLGSSLDRKNRALLVRMANILGDSWNGKIVFAGFPIDSTLQSIIDECELNDRVVSVVKPNHESLLALYSSCACFIFPSFSEGFGWPIIEAQSCGAPVLASCIEPMPEVGGEGALYADPNSPQEFSEKFHYLKNETVKSNIVSAGFKNVRRFSSNEIIPKYLEIYSQSVE</sequence>
<evidence type="ECO:0000313" key="4">
    <source>
        <dbReference type="Proteomes" id="UP000664317"/>
    </source>
</evidence>
<organism evidence="3 4">
    <name type="scientific">Algoriphagus oliviformis</name>
    <dbReference type="NCBI Taxonomy" id="2811231"/>
    <lineage>
        <taxon>Bacteria</taxon>
        <taxon>Pseudomonadati</taxon>
        <taxon>Bacteroidota</taxon>
        <taxon>Cytophagia</taxon>
        <taxon>Cytophagales</taxon>
        <taxon>Cyclobacteriaceae</taxon>
        <taxon>Algoriphagus</taxon>
    </lineage>
</organism>
<evidence type="ECO:0000256" key="1">
    <source>
        <dbReference type="ARBA" id="ARBA00022679"/>
    </source>
</evidence>
<evidence type="ECO:0000313" key="3">
    <source>
        <dbReference type="EMBL" id="MBN7813448.1"/>
    </source>
</evidence>
<dbReference type="InterPro" id="IPR001296">
    <property type="entry name" value="Glyco_trans_1"/>
</dbReference>
<dbReference type="CDD" id="cd03809">
    <property type="entry name" value="GT4_MtfB-like"/>
    <property type="match status" value="1"/>
</dbReference>
<proteinExistence type="predicted"/>
<name>A0ABS3C8L6_9BACT</name>
<protein>
    <submittedName>
        <fullName evidence="3">Glycosyltransferase family 4 protein</fullName>
    </submittedName>
</protein>
<gene>
    <name evidence="3" type="ORF">J0A68_21005</name>
</gene>
<evidence type="ECO:0000259" key="2">
    <source>
        <dbReference type="Pfam" id="PF00534"/>
    </source>
</evidence>
<accession>A0ABS3C8L6</accession>
<dbReference type="SUPFAM" id="SSF53756">
    <property type="entry name" value="UDP-Glycosyltransferase/glycogen phosphorylase"/>
    <property type="match status" value="1"/>
</dbReference>
<feature type="domain" description="Glycosyl transferase family 1" evidence="2">
    <location>
        <begin position="207"/>
        <end position="346"/>
    </location>
</feature>
<reference evidence="3 4" key="1">
    <citation type="submission" date="2021-03" db="EMBL/GenBank/DDBJ databases">
        <title>novel species isolated from a fishpond in China.</title>
        <authorList>
            <person name="Lu H."/>
            <person name="Cai Z."/>
        </authorList>
    </citation>
    <scope>NUCLEOTIDE SEQUENCE [LARGE SCALE GENOMIC DNA]</scope>
    <source>
        <strain evidence="3 4">H41</strain>
    </source>
</reference>
<dbReference type="Gene3D" id="3.40.50.2000">
    <property type="entry name" value="Glycogen Phosphorylase B"/>
    <property type="match status" value="2"/>
</dbReference>
<keyword evidence="4" id="KW-1185">Reference proteome</keyword>
<keyword evidence="1" id="KW-0808">Transferase</keyword>
<dbReference type="PANTHER" id="PTHR46401">
    <property type="entry name" value="GLYCOSYLTRANSFERASE WBBK-RELATED"/>
    <property type="match status" value="1"/>
</dbReference>
<comment type="caution">
    <text evidence="3">The sequence shown here is derived from an EMBL/GenBank/DDBJ whole genome shotgun (WGS) entry which is preliminary data.</text>
</comment>
<dbReference type="Pfam" id="PF00534">
    <property type="entry name" value="Glycos_transf_1"/>
    <property type="match status" value="1"/>
</dbReference>
<dbReference type="PANTHER" id="PTHR46401:SF2">
    <property type="entry name" value="GLYCOSYLTRANSFERASE WBBK-RELATED"/>
    <property type="match status" value="1"/>
</dbReference>
<dbReference type="Proteomes" id="UP000664317">
    <property type="component" value="Unassembled WGS sequence"/>
</dbReference>
<dbReference type="EMBL" id="JAFKCT010000013">
    <property type="protein sequence ID" value="MBN7813448.1"/>
    <property type="molecule type" value="Genomic_DNA"/>
</dbReference>